<reference evidence="2" key="1">
    <citation type="journal article" date="2014" name="Int. J. Syst. Evol. Microbiol.">
        <title>Complete genome sequence of Corynebacterium casei LMG S-19264T (=DSM 44701T), isolated from a smear-ripened cheese.</title>
        <authorList>
            <consortium name="US DOE Joint Genome Institute (JGI-PGF)"/>
            <person name="Walter F."/>
            <person name="Albersmeier A."/>
            <person name="Kalinowski J."/>
            <person name="Ruckert C."/>
        </authorList>
    </citation>
    <scope>NUCLEOTIDE SEQUENCE</scope>
    <source>
        <strain evidence="2">KCTC 42097</strain>
    </source>
</reference>
<evidence type="ECO:0000256" key="1">
    <source>
        <dbReference type="SAM" id="MobiDB-lite"/>
    </source>
</evidence>
<evidence type="ECO:0000313" key="2">
    <source>
        <dbReference type="EMBL" id="GHC69377.1"/>
    </source>
</evidence>
<proteinExistence type="predicted"/>
<accession>A0A8J3GI10</accession>
<name>A0A8J3GI10_9HYPH</name>
<evidence type="ECO:0000313" key="3">
    <source>
        <dbReference type="Proteomes" id="UP000641137"/>
    </source>
</evidence>
<reference evidence="2" key="2">
    <citation type="submission" date="2020-09" db="EMBL/GenBank/DDBJ databases">
        <authorList>
            <person name="Sun Q."/>
            <person name="Kim S."/>
        </authorList>
    </citation>
    <scope>NUCLEOTIDE SEQUENCE</scope>
    <source>
        <strain evidence="2">KCTC 42097</strain>
    </source>
</reference>
<dbReference type="EMBL" id="BMZO01000004">
    <property type="protein sequence ID" value="GHC69377.1"/>
    <property type="molecule type" value="Genomic_DNA"/>
</dbReference>
<organism evidence="2 3">
    <name type="scientific">Limoniibacter endophyticus</name>
    <dbReference type="NCBI Taxonomy" id="1565040"/>
    <lineage>
        <taxon>Bacteria</taxon>
        <taxon>Pseudomonadati</taxon>
        <taxon>Pseudomonadota</taxon>
        <taxon>Alphaproteobacteria</taxon>
        <taxon>Hyphomicrobiales</taxon>
        <taxon>Bartonellaceae</taxon>
        <taxon>Limoniibacter</taxon>
    </lineage>
</organism>
<sequence length="69" mass="7424">MAGLAGNAELAAQRRYLLAIQNPRNKSETLARGCTPAKAPSLSSLRQKVQPISRKGHTPLGKELGRWSA</sequence>
<gene>
    <name evidence="2" type="ORF">GCM10010136_15150</name>
</gene>
<keyword evidence="3" id="KW-1185">Reference proteome</keyword>
<comment type="caution">
    <text evidence="2">The sequence shown here is derived from an EMBL/GenBank/DDBJ whole genome shotgun (WGS) entry which is preliminary data.</text>
</comment>
<feature type="region of interest" description="Disordered" evidence="1">
    <location>
        <begin position="29"/>
        <end position="69"/>
    </location>
</feature>
<dbReference type="Proteomes" id="UP000641137">
    <property type="component" value="Unassembled WGS sequence"/>
</dbReference>
<protein>
    <submittedName>
        <fullName evidence="2">Uncharacterized protein</fullName>
    </submittedName>
</protein>
<dbReference type="AlphaFoldDB" id="A0A8J3GI10"/>